<dbReference type="GO" id="GO:0003700">
    <property type="term" value="F:DNA-binding transcription factor activity"/>
    <property type="evidence" value="ECO:0007669"/>
    <property type="project" value="InterPro"/>
</dbReference>
<evidence type="ECO:0000313" key="9">
    <source>
        <dbReference type="EMBL" id="KAF5658551.1"/>
    </source>
</evidence>
<evidence type="ECO:0000256" key="1">
    <source>
        <dbReference type="ARBA" id="ARBA00004123"/>
    </source>
</evidence>
<dbReference type="InterPro" id="IPR007219">
    <property type="entry name" value="XnlR_reg_dom"/>
</dbReference>
<keyword evidence="5" id="KW-0539">Nucleus</keyword>
<evidence type="ECO:0000256" key="7">
    <source>
        <dbReference type="SAM" id="MobiDB-lite"/>
    </source>
</evidence>
<dbReference type="Pfam" id="PF04082">
    <property type="entry name" value="Fungal_trans"/>
    <property type="match status" value="1"/>
</dbReference>
<dbReference type="EMBL" id="JAAGWQ010000235">
    <property type="protein sequence ID" value="KAF5658551.1"/>
    <property type="molecule type" value="Genomic_DNA"/>
</dbReference>
<gene>
    <name evidence="9" type="ORF">FHETE_9838</name>
</gene>
<evidence type="ECO:0000256" key="6">
    <source>
        <dbReference type="SAM" id="Coils"/>
    </source>
</evidence>
<sequence length="641" mass="72363">MAWTVHSTESEDVKLYQKEQSLAERVKRIEDALSLSLSSQKDPENITTKPVSPNSLATDPHTSSDPGSGQSATELSQRIERLSPPFLRNTDSGSPIIYHGSPLLPQIPSPAGGFTSVVSYGQLHFGGYHFGHISQHNGMPLLSEEGRDWIFSKTGQEVLFDPGAEDHSDPAQSSASHYYHNPQELYELPERCITEKVFDTFIHSSFSLVFPVVEPVLFRDTISLAYKPHKGSAPSLEHLSAKIGVLAFISMISLFQDSSVDIPDLDTDLCVTKARYLLANVLEVATLNNLQVVFMLNMHEVFSGRLRSGAIFHAVACRMIFTLGGHTYIPWKPRSSQMTHSERERCQLRLLFWLCYIFDKDIALRTGQPPLISDDYCDLRLPENYFECYSYLPNLDKNLPLLSLNEEDLMPHLPGDPRLSHIKDKTSRILYSAQAARKSYAQLLRDIRELDEELEAWRQSIPPGFRPALSITNESQVALQGMHLPRSMRHIILHLEYHHLMTTIHRASGRCMEPDPDNSNNQPEWVAGVESSTALALEASRSTLIYLRAAICGLAEEAFWIVVFYPTEAMITLFFNILTQPLHERADQDFKLLNVATDLIKSLPVRRLTKHEVERMKQINCFAVELVHLARSAIHKANIKG</sequence>
<evidence type="ECO:0000256" key="5">
    <source>
        <dbReference type="ARBA" id="ARBA00023242"/>
    </source>
</evidence>
<dbReference type="PANTHER" id="PTHR46910">
    <property type="entry name" value="TRANSCRIPTION FACTOR PDR1"/>
    <property type="match status" value="1"/>
</dbReference>
<reference evidence="9 10" key="1">
    <citation type="submission" date="2020-05" db="EMBL/GenBank/DDBJ databases">
        <title>Identification and distribution of gene clusters putatively required for synthesis of sphingolipid metabolism inhibitors in phylogenetically diverse species of the filamentous fungus Fusarium.</title>
        <authorList>
            <person name="Kim H.-S."/>
            <person name="Busman M."/>
            <person name="Brown D.W."/>
            <person name="Divon H."/>
            <person name="Uhlig S."/>
            <person name="Proctor R.H."/>
        </authorList>
    </citation>
    <scope>NUCLEOTIDE SEQUENCE [LARGE SCALE GENOMIC DNA]</scope>
    <source>
        <strain evidence="9 10">NRRL 20693</strain>
    </source>
</reference>
<keyword evidence="4" id="KW-0804">Transcription</keyword>
<comment type="subcellular location">
    <subcellularLocation>
        <location evidence="1">Nucleus</location>
    </subcellularLocation>
</comment>
<evidence type="ECO:0000256" key="3">
    <source>
        <dbReference type="ARBA" id="ARBA00023125"/>
    </source>
</evidence>
<protein>
    <submittedName>
        <fullName evidence="9">Mut3p-like transcriptional activator</fullName>
    </submittedName>
</protein>
<dbReference type="CDD" id="cd12148">
    <property type="entry name" value="fungal_TF_MHR"/>
    <property type="match status" value="1"/>
</dbReference>
<dbReference type="GO" id="GO:0005634">
    <property type="term" value="C:nucleus"/>
    <property type="evidence" value="ECO:0007669"/>
    <property type="project" value="UniProtKB-SubCell"/>
</dbReference>
<dbReference type="GO" id="GO:0003677">
    <property type="term" value="F:DNA binding"/>
    <property type="evidence" value="ECO:0007669"/>
    <property type="project" value="UniProtKB-KW"/>
</dbReference>
<feature type="domain" description="Xylanolytic transcriptional activator regulatory" evidence="8">
    <location>
        <begin position="309"/>
        <end position="388"/>
    </location>
</feature>
<dbReference type="OrthoDB" id="4116913at2759"/>
<organism evidence="9 10">
    <name type="scientific">Fusarium heterosporum</name>
    <dbReference type="NCBI Taxonomy" id="42747"/>
    <lineage>
        <taxon>Eukaryota</taxon>
        <taxon>Fungi</taxon>
        <taxon>Dikarya</taxon>
        <taxon>Ascomycota</taxon>
        <taxon>Pezizomycotina</taxon>
        <taxon>Sordariomycetes</taxon>
        <taxon>Hypocreomycetidae</taxon>
        <taxon>Hypocreales</taxon>
        <taxon>Nectriaceae</taxon>
        <taxon>Fusarium</taxon>
        <taxon>Fusarium heterosporum species complex</taxon>
    </lineage>
</organism>
<keyword evidence="3" id="KW-0238">DNA-binding</keyword>
<dbReference type="InterPro" id="IPR050987">
    <property type="entry name" value="AtrR-like"/>
</dbReference>
<keyword evidence="2" id="KW-0805">Transcription regulation</keyword>
<evidence type="ECO:0000256" key="2">
    <source>
        <dbReference type="ARBA" id="ARBA00023015"/>
    </source>
</evidence>
<evidence type="ECO:0000259" key="8">
    <source>
        <dbReference type="SMART" id="SM00906"/>
    </source>
</evidence>
<evidence type="ECO:0000313" key="10">
    <source>
        <dbReference type="Proteomes" id="UP000567885"/>
    </source>
</evidence>
<evidence type="ECO:0000256" key="4">
    <source>
        <dbReference type="ARBA" id="ARBA00023163"/>
    </source>
</evidence>
<dbReference type="AlphaFoldDB" id="A0A8H5SWV5"/>
<dbReference type="PANTHER" id="PTHR46910:SF37">
    <property type="entry name" value="ZN(II)2CYS6 TRANSCRIPTION FACTOR (EUROFUNG)"/>
    <property type="match status" value="1"/>
</dbReference>
<keyword evidence="10" id="KW-1185">Reference proteome</keyword>
<proteinExistence type="predicted"/>
<keyword evidence="6" id="KW-0175">Coiled coil</keyword>
<dbReference type="GO" id="GO:0008270">
    <property type="term" value="F:zinc ion binding"/>
    <property type="evidence" value="ECO:0007669"/>
    <property type="project" value="InterPro"/>
</dbReference>
<feature type="region of interest" description="Disordered" evidence="7">
    <location>
        <begin position="35"/>
        <end position="76"/>
    </location>
</feature>
<comment type="caution">
    <text evidence="9">The sequence shown here is derived from an EMBL/GenBank/DDBJ whole genome shotgun (WGS) entry which is preliminary data.</text>
</comment>
<dbReference type="SMART" id="SM00906">
    <property type="entry name" value="Fungal_trans"/>
    <property type="match status" value="1"/>
</dbReference>
<feature type="coiled-coil region" evidence="6">
    <location>
        <begin position="433"/>
        <end position="460"/>
    </location>
</feature>
<dbReference type="Proteomes" id="UP000567885">
    <property type="component" value="Unassembled WGS sequence"/>
</dbReference>
<dbReference type="GO" id="GO:0006351">
    <property type="term" value="P:DNA-templated transcription"/>
    <property type="evidence" value="ECO:0007669"/>
    <property type="project" value="InterPro"/>
</dbReference>
<name>A0A8H5SWV5_FUSHE</name>
<accession>A0A8H5SWV5</accession>